<dbReference type="Gene3D" id="3.30.160.60">
    <property type="entry name" value="Classic Zinc Finger"/>
    <property type="match status" value="1"/>
</dbReference>
<evidence type="ECO:0000256" key="5">
    <source>
        <dbReference type="ARBA" id="ARBA00022833"/>
    </source>
</evidence>
<evidence type="ECO:0000256" key="9">
    <source>
        <dbReference type="PROSITE-ProRule" id="PRU00042"/>
    </source>
</evidence>
<feature type="domain" description="C2H2-type" evidence="11">
    <location>
        <begin position="21"/>
        <end position="48"/>
    </location>
</feature>
<comment type="subcellular location">
    <subcellularLocation>
        <location evidence="1">Nucleus</location>
    </subcellularLocation>
</comment>
<dbReference type="Pfam" id="PF00096">
    <property type="entry name" value="zf-C2H2"/>
    <property type="match status" value="2"/>
</dbReference>
<organism evidence="12 13">
    <name type="scientific">Parnassius mnemosyne</name>
    <name type="common">clouded apollo</name>
    <dbReference type="NCBI Taxonomy" id="213953"/>
    <lineage>
        <taxon>Eukaryota</taxon>
        <taxon>Metazoa</taxon>
        <taxon>Ecdysozoa</taxon>
        <taxon>Arthropoda</taxon>
        <taxon>Hexapoda</taxon>
        <taxon>Insecta</taxon>
        <taxon>Pterygota</taxon>
        <taxon>Neoptera</taxon>
        <taxon>Endopterygota</taxon>
        <taxon>Lepidoptera</taxon>
        <taxon>Glossata</taxon>
        <taxon>Ditrysia</taxon>
        <taxon>Papilionoidea</taxon>
        <taxon>Papilionidae</taxon>
        <taxon>Parnassiinae</taxon>
        <taxon>Parnassini</taxon>
        <taxon>Parnassius</taxon>
        <taxon>Driopa</taxon>
    </lineage>
</organism>
<keyword evidence="6" id="KW-0238">DNA-binding</keyword>
<evidence type="ECO:0000256" key="3">
    <source>
        <dbReference type="ARBA" id="ARBA00022737"/>
    </source>
</evidence>
<keyword evidence="2" id="KW-0479">Metal-binding</keyword>
<evidence type="ECO:0000259" key="11">
    <source>
        <dbReference type="PROSITE" id="PS50157"/>
    </source>
</evidence>
<dbReference type="SUPFAM" id="SSF57667">
    <property type="entry name" value="beta-beta-alpha zinc fingers"/>
    <property type="match status" value="1"/>
</dbReference>
<keyword evidence="4 9" id="KW-0863">Zinc-finger</keyword>
<accession>A0AAV1LK54</accession>
<dbReference type="GO" id="GO:0000981">
    <property type="term" value="F:DNA-binding transcription factor activity, RNA polymerase II-specific"/>
    <property type="evidence" value="ECO:0007669"/>
    <property type="project" value="TreeGrafter"/>
</dbReference>
<dbReference type="AlphaFoldDB" id="A0AAV1LK54"/>
<dbReference type="Proteomes" id="UP001314205">
    <property type="component" value="Unassembled WGS sequence"/>
</dbReference>
<evidence type="ECO:0000256" key="10">
    <source>
        <dbReference type="SAM" id="MobiDB-lite"/>
    </source>
</evidence>
<name>A0AAV1LK54_9NEOP</name>
<reference evidence="12 13" key="1">
    <citation type="submission" date="2023-11" db="EMBL/GenBank/DDBJ databases">
        <authorList>
            <person name="Hedman E."/>
            <person name="Englund M."/>
            <person name="Stromberg M."/>
            <person name="Nyberg Akerstrom W."/>
            <person name="Nylinder S."/>
            <person name="Jareborg N."/>
            <person name="Kallberg Y."/>
            <person name="Kronander E."/>
        </authorList>
    </citation>
    <scope>NUCLEOTIDE SEQUENCE [LARGE SCALE GENOMIC DNA]</scope>
</reference>
<sequence length="157" mass="18526">MFLCFFQMNEAVVVLQRIKIIECKKCPKAFTDMGDYKLHKLKHLLQNIQKRRKEKNKKYYQSNKEGFERKIQCDECDMKFVQSSTLEAHSALHKPFPHVCDCGVGFYVNNDLKCHIKLVHADEDGVNQSKVKKQKKNKKIQNLKENLPIRSNKRLTK</sequence>
<dbReference type="GO" id="GO:0000978">
    <property type="term" value="F:RNA polymerase II cis-regulatory region sequence-specific DNA binding"/>
    <property type="evidence" value="ECO:0007669"/>
    <property type="project" value="TreeGrafter"/>
</dbReference>
<dbReference type="InterPro" id="IPR013087">
    <property type="entry name" value="Znf_C2H2_type"/>
</dbReference>
<keyword evidence="13" id="KW-1185">Reference proteome</keyword>
<evidence type="ECO:0000256" key="6">
    <source>
        <dbReference type="ARBA" id="ARBA00023125"/>
    </source>
</evidence>
<comment type="similarity">
    <text evidence="8">Belongs to the snail C2H2-type zinc-finger protein family.</text>
</comment>
<evidence type="ECO:0000313" key="13">
    <source>
        <dbReference type="Proteomes" id="UP001314205"/>
    </source>
</evidence>
<feature type="region of interest" description="Disordered" evidence="10">
    <location>
        <begin position="127"/>
        <end position="157"/>
    </location>
</feature>
<evidence type="ECO:0000256" key="1">
    <source>
        <dbReference type="ARBA" id="ARBA00004123"/>
    </source>
</evidence>
<dbReference type="SMART" id="SM00355">
    <property type="entry name" value="ZnF_C2H2"/>
    <property type="match status" value="3"/>
</dbReference>
<evidence type="ECO:0000256" key="7">
    <source>
        <dbReference type="ARBA" id="ARBA00023242"/>
    </source>
</evidence>
<keyword evidence="3" id="KW-0677">Repeat</keyword>
<dbReference type="GO" id="GO:0008270">
    <property type="term" value="F:zinc ion binding"/>
    <property type="evidence" value="ECO:0007669"/>
    <property type="project" value="UniProtKB-KW"/>
</dbReference>
<protein>
    <recommendedName>
        <fullName evidence="11">C2H2-type domain-containing protein</fullName>
    </recommendedName>
</protein>
<comment type="caution">
    <text evidence="12">The sequence shown here is derived from an EMBL/GenBank/DDBJ whole genome shotgun (WGS) entry which is preliminary data.</text>
</comment>
<dbReference type="GO" id="GO:0005634">
    <property type="term" value="C:nucleus"/>
    <property type="evidence" value="ECO:0007669"/>
    <property type="project" value="UniProtKB-SubCell"/>
</dbReference>
<proteinExistence type="inferred from homology"/>
<evidence type="ECO:0000256" key="4">
    <source>
        <dbReference type="ARBA" id="ARBA00022771"/>
    </source>
</evidence>
<feature type="compositionally biased region" description="Basic residues" evidence="10">
    <location>
        <begin position="130"/>
        <end position="141"/>
    </location>
</feature>
<dbReference type="PANTHER" id="PTHR24388">
    <property type="entry name" value="ZINC FINGER PROTEIN"/>
    <property type="match status" value="1"/>
</dbReference>
<evidence type="ECO:0000256" key="2">
    <source>
        <dbReference type="ARBA" id="ARBA00022723"/>
    </source>
</evidence>
<dbReference type="InterPro" id="IPR036236">
    <property type="entry name" value="Znf_C2H2_sf"/>
</dbReference>
<dbReference type="InterPro" id="IPR050527">
    <property type="entry name" value="Snail/Krueppel_Znf"/>
</dbReference>
<keyword evidence="5" id="KW-0862">Zinc</keyword>
<dbReference type="PROSITE" id="PS50157">
    <property type="entry name" value="ZINC_FINGER_C2H2_2"/>
    <property type="match status" value="2"/>
</dbReference>
<keyword evidence="7" id="KW-0539">Nucleus</keyword>
<evidence type="ECO:0000313" key="12">
    <source>
        <dbReference type="EMBL" id="CAK1595793.1"/>
    </source>
</evidence>
<feature type="domain" description="C2H2-type" evidence="11">
    <location>
        <begin position="71"/>
        <end position="93"/>
    </location>
</feature>
<dbReference type="PANTHER" id="PTHR24388:SF54">
    <property type="entry name" value="PROTEIN ESCARGOT"/>
    <property type="match status" value="1"/>
</dbReference>
<gene>
    <name evidence="12" type="ORF">PARMNEM_LOCUS15221</name>
</gene>
<dbReference type="EMBL" id="CAVLGL010000093">
    <property type="protein sequence ID" value="CAK1595793.1"/>
    <property type="molecule type" value="Genomic_DNA"/>
</dbReference>
<evidence type="ECO:0000256" key="8">
    <source>
        <dbReference type="ARBA" id="ARBA00037948"/>
    </source>
</evidence>
<dbReference type="PROSITE" id="PS00028">
    <property type="entry name" value="ZINC_FINGER_C2H2_1"/>
    <property type="match status" value="2"/>
</dbReference>